<proteinExistence type="predicted"/>
<dbReference type="AlphaFoldDB" id="A0A699YF13"/>
<keyword evidence="2" id="KW-1185">Reference proteome</keyword>
<dbReference type="EMBL" id="BLLF01000132">
    <property type="protein sequence ID" value="GFH08031.1"/>
    <property type="molecule type" value="Genomic_DNA"/>
</dbReference>
<name>A0A699YF13_HAELA</name>
<evidence type="ECO:0000313" key="1">
    <source>
        <dbReference type="EMBL" id="GFH08031.1"/>
    </source>
</evidence>
<sequence>MVGVAMAEDHGQAMWCVGQLPMPPCQNLWRRRQPWRLSSRAGDRQAASSASGALVTWGAWHCNGEAAQERQANS</sequence>
<protein>
    <submittedName>
        <fullName evidence="1">Uncharacterized protein</fullName>
    </submittedName>
</protein>
<organism evidence="1 2">
    <name type="scientific">Haematococcus lacustris</name>
    <name type="common">Green alga</name>
    <name type="synonym">Haematococcus pluvialis</name>
    <dbReference type="NCBI Taxonomy" id="44745"/>
    <lineage>
        <taxon>Eukaryota</taxon>
        <taxon>Viridiplantae</taxon>
        <taxon>Chlorophyta</taxon>
        <taxon>core chlorophytes</taxon>
        <taxon>Chlorophyceae</taxon>
        <taxon>CS clade</taxon>
        <taxon>Chlamydomonadales</taxon>
        <taxon>Haematococcaceae</taxon>
        <taxon>Haematococcus</taxon>
    </lineage>
</organism>
<gene>
    <name evidence="1" type="ORF">HaLaN_02927</name>
</gene>
<evidence type="ECO:0000313" key="2">
    <source>
        <dbReference type="Proteomes" id="UP000485058"/>
    </source>
</evidence>
<comment type="caution">
    <text evidence="1">The sequence shown here is derived from an EMBL/GenBank/DDBJ whole genome shotgun (WGS) entry which is preliminary data.</text>
</comment>
<reference evidence="1 2" key="1">
    <citation type="submission" date="2020-02" db="EMBL/GenBank/DDBJ databases">
        <title>Draft genome sequence of Haematococcus lacustris strain NIES-144.</title>
        <authorList>
            <person name="Morimoto D."/>
            <person name="Nakagawa S."/>
            <person name="Yoshida T."/>
            <person name="Sawayama S."/>
        </authorList>
    </citation>
    <scope>NUCLEOTIDE SEQUENCE [LARGE SCALE GENOMIC DNA]</scope>
    <source>
        <strain evidence="1 2">NIES-144</strain>
    </source>
</reference>
<accession>A0A699YF13</accession>
<dbReference type="Proteomes" id="UP000485058">
    <property type="component" value="Unassembled WGS sequence"/>
</dbReference>